<evidence type="ECO:0000313" key="3">
    <source>
        <dbReference type="Proteomes" id="UP000660262"/>
    </source>
</evidence>
<sequence>MSAEPEDAHAGPPSAPIASTRASCPLVLRVKRRRDAGQGGEDGAPPPPETIVLSKRRRVSVAEQMASMNVTGGVTAQEPRVRRRRLVRIQTAQTLADTRPIVESAIAQPEVWRTQADQTNNRTKAASTSRATYRQLAPRRHVTTGVSQTTVDVFDVVEEEASKTQQAEPEVSDELLAMVRDYCGKENDITITPSASAAGAAAEEFVYDVYMEMDDADADASGENDTDAGGTIVSVDDDDDDVRYGWDDENDADDWYHGGEDEDPDGQEVDYPEESWSSEEEEEVEDAFR</sequence>
<dbReference type="AlphaFoldDB" id="A0A830HHX5"/>
<protein>
    <recommendedName>
        <fullName evidence="4">Transcription factor Iwr1 domain-containing protein</fullName>
    </recommendedName>
</protein>
<accession>A0A830HHX5</accession>
<feature type="compositionally biased region" description="Acidic residues" evidence="1">
    <location>
        <begin position="235"/>
        <end position="253"/>
    </location>
</feature>
<feature type="region of interest" description="Disordered" evidence="1">
    <location>
        <begin position="1"/>
        <end position="52"/>
    </location>
</feature>
<evidence type="ECO:0008006" key="4">
    <source>
        <dbReference type="Google" id="ProtNLM"/>
    </source>
</evidence>
<comment type="caution">
    <text evidence="2">The sequence shown here is derived from an EMBL/GenBank/DDBJ whole genome shotgun (WGS) entry which is preliminary data.</text>
</comment>
<keyword evidence="3" id="KW-1185">Reference proteome</keyword>
<reference evidence="2" key="1">
    <citation type="submission" date="2020-10" db="EMBL/GenBank/DDBJ databases">
        <title>Unveiling of a novel bifunctional photoreceptor, Dualchrome1, isolated from a cosmopolitan green alga.</title>
        <authorList>
            <person name="Suzuki S."/>
            <person name="Kawachi M."/>
        </authorList>
    </citation>
    <scope>NUCLEOTIDE SEQUENCE</scope>
    <source>
        <strain evidence="2">NIES 2893</strain>
    </source>
</reference>
<feature type="compositionally biased region" description="Acidic residues" evidence="1">
    <location>
        <begin position="260"/>
        <end position="289"/>
    </location>
</feature>
<proteinExistence type="predicted"/>
<dbReference type="EMBL" id="BNJQ01000014">
    <property type="protein sequence ID" value="GHP06714.1"/>
    <property type="molecule type" value="Genomic_DNA"/>
</dbReference>
<gene>
    <name evidence="2" type="ORF">PPROV_000545900</name>
</gene>
<evidence type="ECO:0000313" key="2">
    <source>
        <dbReference type="EMBL" id="GHP06714.1"/>
    </source>
</evidence>
<feature type="compositionally biased region" description="Acidic residues" evidence="1">
    <location>
        <begin position="217"/>
        <end position="226"/>
    </location>
</feature>
<organism evidence="2 3">
    <name type="scientific">Pycnococcus provasolii</name>
    <dbReference type="NCBI Taxonomy" id="41880"/>
    <lineage>
        <taxon>Eukaryota</taxon>
        <taxon>Viridiplantae</taxon>
        <taxon>Chlorophyta</taxon>
        <taxon>Pseudoscourfieldiophyceae</taxon>
        <taxon>Pseudoscourfieldiales</taxon>
        <taxon>Pycnococcaceae</taxon>
        <taxon>Pycnococcus</taxon>
    </lineage>
</organism>
<feature type="region of interest" description="Disordered" evidence="1">
    <location>
        <begin position="217"/>
        <end position="289"/>
    </location>
</feature>
<name>A0A830HHX5_9CHLO</name>
<evidence type="ECO:0000256" key="1">
    <source>
        <dbReference type="SAM" id="MobiDB-lite"/>
    </source>
</evidence>
<dbReference type="Proteomes" id="UP000660262">
    <property type="component" value="Unassembled WGS sequence"/>
</dbReference>